<gene>
    <name evidence="1" type="ORF">PIB30_083169</name>
</gene>
<proteinExistence type="predicted"/>
<dbReference type="Proteomes" id="UP001341840">
    <property type="component" value="Unassembled WGS sequence"/>
</dbReference>
<dbReference type="EMBL" id="JASCZI010122134">
    <property type="protein sequence ID" value="MED6163763.1"/>
    <property type="molecule type" value="Genomic_DNA"/>
</dbReference>
<evidence type="ECO:0000313" key="2">
    <source>
        <dbReference type="Proteomes" id="UP001341840"/>
    </source>
</evidence>
<comment type="caution">
    <text evidence="1">The sequence shown here is derived from an EMBL/GenBank/DDBJ whole genome shotgun (WGS) entry which is preliminary data.</text>
</comment>
<evidence type="ECO:0000313" key="1">
    <source>
        <dbReference type="EMBL" id="MED6163763.1"/>
    </source>
</evidence>
<keyword evidence="2" id="KW-1185">Reference proteome</keyword>
<protein>
    <submittedName>
        <fullName evidence="1">Uncharacterized protein</fullName>
    </submittedName>
</protein>
<reference evidence="1 2" key="1">
    <citation type="journal article" date="2023" name="Plants (Basel)">
        <title>Bridging the Gap: Combining Genomics and Transcriptomics Approaches to Understand Stylosanthes scabra, an Orphan Legume from the Brazilian Caatinga.</title>
        <authorList>
            <person name="Ferreira-Neto J.R.C."/>
            <person name="da Silva M.D."/>
            <person name="Binneck E."/>
            <person name="de Melo N.F."/>
            <person name="da Silva R.H."/>
            <person name="de Melo A.L.T.M."/>
            <person name="Pandolfi V."/>
            <person name="Bustamante F.O."/>
            <person name="Brasileiro-Vidal A.C."/>
            <person name="Benko-Iseppon A.M."/>
        </authorList>
    </citation>
    <scope>NUCLEOTIDE SEQUENCE [LARGE SCALE GENOMIC DNA]</scope>
    <source>
        <tissue evidence="1">Leaves</tissue>
    </source>
</reference>
<name>A0ABU6UUV6_9FABA</name>
<accession>A0ABU6UUV6</accession>
<sequence>MKIPALIDSAEGQHPHKVRILNPNLPIFDQELHNPNFGPLRLILKHSSTTFHGTQCSDSSECSPRKGHSLSLVLSVKSSPHKDPLGSLLGTSVLNIGVVCEEGLSNRVERRILNFQSDKMVDVQNNNIGDGEEESL</sequence>
<organism evidence="1 2">
    <name type="scientific">Stylosanthes scabra</name>
    <dbReference type="NCBI Taxonomy" id="79078"/>
    <lineage>
        <taxon>Eukaryota</taxon>
        <taxon>Viridiplantae</taxon>
        <taxon>Streptophyta</taxon>
        <taxon>Embryophyta</taxon>
        <taxon>Tracheophyta</taxon>
        <taxon>Spermatophyta</taxon>
        <taxon>Magnoliopsida</taxon>
        <taxon>eudicotyledons</taxon>
        <taxon>Gunneridae</taxon>
        <taxon>Pentapetalae</taxon>
        <taxon>rosids</taxon>
        <taxon>fabids</taxon>
        <taxon>Fabales</taxon>
        <taxon>Fabaceae</taxon>
        <taxon>Papilionoideae</taxon>
        <taxon>50 kb inversion clade</taxon>
        <taxon>dalbergioids sensu lato</taxon>
        <taxon>Dalbergieae</taxon>
        <taxon>Pterocarpus clade</taxon>
        <taxon>Stylosanthes</taxon>
    </lineage>
</organism>